<reference evidence="1 2" key="1">
    <citation type="submission" date="2020-07" db="EMBL/GenBank/DDBJ databases">
        <title>Gai3-2, isolated from salt lake.</title>
        <authorList>
            <person name="Cui H."/>
            <person name="Shi X."/>
        </authorList>
    </citation>
    <scope>NUCLEOTIDE SEQUENCE [LARGE SCALE GENOMIC DNA]</scope>
    <source>
        <strain evidence="1 2">Gai3-2</strain>
        <plasmid evidence="1 2">unnamed3</plasmid>
    </source>
</reference>
<dbReference type="EMBL" id="CP058532">
    <property type="protein sequence ID" value="QLG30174.1"/>
    <property type="molecule type" value="Genomic_DNA"/>
</dbReference>
<sequence length="127" mass="14134">MDEAQEQYLEHLGKAMLEQIDQGFDKGTDALGQPWAELDAETVARKGHSDVLIDSGDFRDSFTYQVDERRNAVAVGSNSPLIEYHEFGTQDMPRRPILQPASTWAEQKLIVPLGKEVIGNALDGVTF</sequence>
<dbReference type="Proteomes" id="UP000509750">
    <property type="component" value="Plasmid unnamed3"/>
</dbReference>
<protein>
    <submittedName>
        <fullName evidence="1">Phage virion morphogenesis protein</fullName>
    </submittedName>
</protein>
<proteinExistence type="predicted"/>
<dbReference type="NCBIfam" id="TIGR01725">
    <property type="entry name" value="phge_HK97_gp10"/>
    <property type="match status" value="1"/>
</dbReference>
<dbReference type="InterPro" id="IPR010064">
    <property type="entry name" value="HK97-gp10_tail"/>
</dbReference>
<dbReference type="Pfam" id="PF05069">
    <property type="entry name" value="Phage_tail_S"/>
    <property type="match status" value="1"/>
</dbReference>
<keyword evidence="2" id="KW-1185">Reference proteome</keyword>
<evidence type="ECO:0000313" key="2">
    <source>
        <dbReference type="Proteomes" id="UP000509750"/>
    </source>
</evidence>
<name>A0A7D5KAV1_9EURY</name>
<gene>
    <name evidence="1" type="ORF">HUG10_21540</name>
</gene>
<dbReference type="KEGG" id="halg:HUG10_21540"/>
<dbReference type="InterPro" id="IPR006522">
    <property type="entry name" value="Phage_virion_morphogenesis"/>
</dbReference>
<dbReference type="GeneID" id="56031475"/>
<accession>A0A7D5KAV1</accession>
<evidence type="ECO:0000313" key="1">
    <source>
        <dbReference type="EMBL" id="QLG30174.1"/>
    </source>
</evidence>
<keyword evidence="1" id="KW-0614">Plasmid</keyword>
<organism evidence="1 2">
    <name type="scientific">Halorarum halophilum</name>
    <dbReference type="NCBI Taxonomy" id="2743090"/>
    <lineage>
        <taxon>Archaea</taxon>
        <taxon>Methanobacteriati</taxon>
        <taxon>Methanobacteriota</taxon>
        <taxon>Stenosarchaea group</taxon>
        <taxon>Halobacteria</taxon>
        <taxon>Halobacteriales</taxon>
        <taxon>Haloferacaceae</taxon>
        <taxon>Halorarum</taxon>
    </lineage>
</organism>
<dbReference type="AlphaFoldDB" id="A0A7D5KAV1"/>
<dbReference type="OrthoDB" id="142753at2157"/>
<geneLocation type="plasmid" evidence="1 2">
    <name>unnamed3</name>
</geneLocation>
<dbReference type="RefSeq" id="WP_179171748.1">
    <property type="nucleotide sequence ID" value="NZ_CP058532.1"/>
</dbReference>